<evidence type="ECO:0000256" key="6">
    <source>
        <dbReference type="SAM" id="MobiDB-lite"/>
    </source>
</evidence>
<keyword evidence="4" id="KW-0804">Transcription</keyword>
<dbReference type="GO" id="GO:0005634">
    <property type="term" value="C:nucleus"/>
    <property type="evidence" value="ECO:0007669"/>
    <property type="project" value="UniProtKB-SubCell"/>
</dbReference>
<accession>A0A835QUB8</accession>
<dbReference type="PROSITE" id="PS50982">
    <property type="entry name" value="MBD"/>
    <property type="match status" value="1"/>
</dbReference>
<dbReference type="InterPro" id="IPR016177">
    <property type="entry name" value="DNA-bd_dom_sf"/>
</dbReference>
<name>A0A835QUB8_VANPL</name>
<feature type="compositionally biased region" description="Basic residues" evidence="6">
    <location>
        <begin position="31"/>
        <end position="42"/>
    </location>
</feature>
<dbReference type="AlphaFoldDB" id="A0A835QUB8"/>
<evidence type="ECO:0000256" key="3">
    <source>
        <dbReference type="ARBA" id="ARBA00023125"/>
    </source>
</evidence>
<dbReference type="Gene3D" id="3.30.890.10">
    <property type="entry name" value="Methyl-cpg-binding Protein 2, Chain A"/>
    <property type="match status" value="1"/>
</dbReference>
<feature type="compositionally biased region" description="Polar residues" evidence="6">
    <location>
        <begin position="234"/>
        <end position="245"/>
    </location>
</feature>
<evidence type="ECO:0000256" key="1">
    <source>
        <dbReference type="ARBA" id="ARBA00004123"/>
    </source>
</evidence>
<feature type="compositionally biased region" description="Basic and acidic residues" evidence="6">
    <location>
        <begin position="214"/>
        <end position="227"/>
    </location>
</feature>
<feature type="compositionally biased region" description="Basic and acidic residues" evidence="6">
    <location>
        <begin position="182"/>
        <end position="193"/>
    </location>
</feature>
<reference evidence="8 9" key="1">
    <citation type="journal article" date="2020" name="Nat. Food">
        <title>A phased Vanilla planifolia genome enables genetic improvement of flavour and production.</title>
        <authorList>
            <person name="Hasing T."/>
            <person name="Tang H."/>
            <person name="Brym M."/>
            <person name="Khazi F."/>
            <person name="Huang T."/>
            <person name="Chambers A.H."/>
        </authorList>
    </citation>
    <scope>NUCLEOTIDE SEQUENCE [LARGE SCALE GENOMIC DNA]</scope>
    <source>
        <tissue evidence="8">Leaf</tissue>
    </source>
</reference>
<dbReference type="InterPro" id="IPR001739">
    <property type="entry name" value="Methyl_CpG_DNA-bd"/>
</dbReference>
<feature type="compositionally biased region" description="Basic and acidic residues" evidence="6">
    <location>
        <begin position="252"/>
        <end position="283"/>
    </location>
</feature>
<comment type="caution">
    <text evidence="8">The sequence shown here is derived from an EMBL/GenBank/DDBJ whole genome shotgun (WGS) entry which is preliminary data.</text>
</comment>
<dbReference type="InterPro" id="IPR039622">
    <property type="entry name" value="MBD10/11"/>
</dbReference>
<evidence type="ECO:0000313" key="8">
    <source>
        <dbReference type="EMBL" id="KAG0476445.1"/>
    </source>
</evidence>
<feature type="compositionally biased region" description="Basic and acidic residues" evidence="6">
    <location>
        <begin position="1"/>
        <end position="11"/>
    </location>
</feature>
<dbReference type="Proteomes" id="UP000636800">
    <property type="component" value="Chromosome 6"/>
</dbReference>
<evidence type="ECO:0000313" key="9">
    <source>
        <dbReference type="Proteomes" id="UP000636800"/>
    </source>
</evidence>
<organism evidence="8 9">
    <name type="scientific">Vanilla planifolia</name>
    <name type="common">Vanilla</name>
    <dbReference type="NCBI Taxonomy" id="51239"/>
    <lineage>
        <taxon>Eukaryota</taxon>
        <taxon>Viridiplantae</taxon>
        <taxon>Streptophyta</taxon>
        <taxon>Embryophyta</taxon>
        <taxon>Tracheophyta</taxon>
        <taxon>Spermatophyta</taxon>
        <taxon>Magnoliopsida</taxon>
        <taxon>Liliopsida</taxon>
        <taxon>Asparagales</taxon>
        <taxon>Orchidaceae</taxon>
        <taxon>Vanilloideae</taxon>
        <taxon>Vanilleae</taxon>
        <taxon>Vanilla</taxon>
    </lineage>
</organism>
<evidence type="ECO:0000256" key="2">
    <source>
        <dbReference type="ARBA" id="ARBA00023015"/>
    </source>
</evidence>
<keyword evidence="9" id="KW-1185">Reference proteome</keyword>
<dbReference type="EMBL" id="JADCNL010000006">
    <property type="protein sequence ID" value="KAG0476445.1"/>
    <property type="molecule type" value="Genomic_DNA"/>
</dbReference>
<keyword evidence="2" id="KW-0805">Transcription regulation</keyword>
<evidence type="ECO:0000256" key="5">
    <source>
        <dbReference type="ARBA" id="ARBA00023242"/>
    </source>
</evidence>
<dbReference type="SUPFAM" id="SSF54171">
    <property type="entry name" value="DNA-binding domain"/>
    <property type="match status" value="1"/>
</dbReference>
<evidence type="ECO:0000256" key="4">
    <source>
        <dbReference type="ARBA" id="ARBA00023163"/>
    </source>
</evidence>
<dbReference type="PANTHER" id="PTHR33729">
    <property type="entry name" value="METHYL-CPG BINDING DOMAIN CONTAINING PROTEIN, EXPRESSED"/>
    <property type="match status" value="1"/>
</dbReference>
<dbReference type="PANTHER" id="PTHR33729:SF6">
    <property type="entry name" value="METHYL-CPG-BINDING DOMAIN-CONTAINING PROTEIN 11"/>
    <property type="match status" value="1"/>
</dbReference>
<feature type="compositionally biased region" description="Polar residues" evidence="6">
    <location>
        <begin position="313"/>
        <end position="324"/>
    </location>
</feature>
<dbReference type="GO" id="GO:0003677">
    <property type="term" value="F:DNA binding"/>
    <property type="evidence" value="ECO:0007669"/>
    <property type="project" value="UniProtKB-KW"/>
</dbReference>
<comment type="subcellular location">
    <subcellularLocation>
        <location evidence="1">Nucleus</location>
    </subcellularLocation>
</comment>
<dbReference type="Pfam" id="PF01429">
    <property type="entry name" value="MBD"/>
    <property type="match status" value="1"/>
</dbReference>
<keyword evidence="5" id="KW-0539">Nucleus</keyword>
<keyword evidence="3" id="KW-0238">DNA-binding</keyword>
<protein>
    <recommendedName>
        <fullName evidence="7">MBD domain-containing protein</fullName>
    </recommendedName>
</protein>
<gene>
    <name evidence="8" type="ORF">HPP92_013286</name>
</gene>
<proteinExistence type="predicted"/>
<feature type="domain" description="MBD" evidence="7">
    <location>
        <begin position="13"/>
        <end position="83"/>
    </location>
</feature>
<evidence type="ECO:0000259" key="7">
    <source>
        <dbReference type="PROSITE" id="PS50982"/>
    </source>
</evidence>
<sequence>MADAGMEKPEGEQEDDATVELPAPAGWSKKFTPKKVGTHKRKEIVFISPTGEEIRNKTQLGQYLRSHPGGPSSSEFNWGYVGTPRRSARISQKATEAPENERPRKRQRTSSSKKGNKKKDDPDSEEQDVQAQETEKIDAKASEIIADADLEGSKDASVQREAAAAKPDITESNAELDSMTKPTDEEANRKNTDITESNAELDSITKPTDDEEANTDKVSDSVKHEAAAARTDITESNAQLDSITKPTDVEEANQKDTDKDSADILVESHGKEEENSEPKESSKDTPIPTLQKAIKDENATKTGAEAELPYEQKPSSPQVFPSEP</sequence>
<feature type="region of interest" description="Disordered" evidence="6">
    <location>
        <begin position="1"/>
        <end position="324"/>
    </location>
</feature>
<dbReference type="CDD" id="cd00122">
    <property type="entry name" value="MBD"/>
    <property type="match status" value="1"/>
</dbReference>